<gene>
    <name evidence="3" type="ordered locus">TEPIRE1_2230</name>
</gene>
<dbReference type="PANTHER" id="PTHR30032:SF4">
    <property type="entry name" value="AMIDASE ENHANCER"/>
    <property type="match status" value="1"/>
</dbReference>
<dbReference type="HOGENOM" id="CLU_021203_1_1_9"/>
<dbReference type="Pfam" id="PF08486">
    <property type="entry name" value="SpoIID"/>
    <property type="match status" value="1"/>
</dbReference>
<dbReference type="STRING" id="1209989.TepRe1_2072"/>
<dbReference type="KEGG" id="tep:TepRe1_2072"/>
<dbReference type="eggNOG" id="COG2385">
    <property type="taxonomic scope" value="Bacteria"/>
</dbReference>
<dbReference type="AlphaFoldDB" id="F4LR44"/>
<dbReference type="EMBL" id="HF563609">
    <property type="protein sequence ID" value="CDI40933.1"/>
    <property type="molecule type" value="Genomic_DNA"/>
</dbReference>
<accession>F4LR44</accession>
<proteinExistence type="predicted"/>
<keyword evidence="1" id="KW-0472">Membrane</keyword>
<evidence type="ECO:0000256" key="1">
    <source>
        <dbReference type="SAM" id="Phobius"/>
    </source>
</evidence>
<protein>
    <submittedName>
        <fullName evidence="3">Stage II sporulation protein D</fullName>
    </submittedName>
</protein>
<dbReference type="KEGG" id="tae:TepiRe1_2230"/>
<evidence type="ECO:0000313" key="4">
    <source>
        <dbReference type="Proteomes" id="UP000010802"/>
    </source>
</evidence>
<feature type="domain" description="Sporulation stage II protein D amidase enhancer LytB N-terminal" evidence="2">
    <location>
        <begin position="56"/>
        <end position="163"/>
    </location>
</feature>
<dbReference type="InterPro" id="IPR014225">
    <property type="entry name" value="Spore_II_D_firmicutes"/>
</dbReference>
<dbReference type="GO" id="GO:0030435">
    <property type="term" value="P:sporulation resulting in formation of a cellular spore"/>
    <property type="evidence" value="ECO:0007669"/>
    <property type="project" value="InterPro"/>
</dbReference>
<keyword evidence="1" id="KW-1133">Transmembrane helix</keyword>
<dbReference type="PANTHER" id="PTHR30032">
    <property type="entry name" value="N-ACETYLMURAMOYL-L-ALANINE AMIDASE-RELATED"/>
    <property type="match status" value="1"/>
</dbReference>
<dbReference type="InterPro" id="IPR013693">
    <property type="entry name" value="SpoIID/LytB_N"/>
</dbReference>
<keyword evidence="1" id="KW-0812">Transmembrane</keyword>
<evidence type="ECO:0000259" key="2">
    <source>
        <dbReference type="Pfam" id="PF08486"/>
    </source>
</evidence>
<dbReference type="InterPro" id="IPR013486">
    <property type="entry name" value="SpoIID/LytB"/>
</dbReference>
<dbReference type="NCBIfam" id="TIGR02669">
    <property type="entry name" value="SpoIID_LytB"/>
    <property type="match status" value="1"/>
</dbReference>
<dbReference type="GO" id="GO:0030288">
    <property type="term" value="C:outer membrane-bounded periplasmic space"/>
    <property type="evidence" value="ECO:0007669"/>
    <property type="project" value="TreeGrafter"/>
</dbReference>
<dbReference type="NCBIfam" id="TIGR02870">
    <property type="entry name" value="spore_II_D"/>
    <property type="match status" value="1"/>
</dbReference>
<name>F4LR44_TEPAE</name>
<organism evidence="3 4">
    <name type="scientific">Tepidanaerobacter acetatoxydans (strain DSM 21804 / JCM 16047 / Re1)</name>
    <dbReference type="NCBI Taxonomy" id="1209989"/>
    <lineage>
        <taxon>Bacteria</taxon>
        <taxon>Bacillati</taxon>
        <taxon>Bacillota</taxon>
        <taxon>Clostridia</taxon>
        <taxon>Thermosediminibacterales</taxon>
        <taxon>Tepidanaerobacteraceae</taxon>
        <taxon>Tepidanaerobacter</taxon>
    </lineage>
</organism>
<dbReference type="InterPro" id="IPR051922">
    <property type="entry name" value="Bact_Sporulation_Assoc"/>
</dbReference>
<feature type="transmembrane region" description="Helical" evidence="1">
    <location>
        <begin position="6"/>
        <end position="24"/>
    </location>
</feature>
<evidence type="ECO:0000313" key="3">
    <source>
        <dbReference type="EMBL" id="CDI40933.1"/>
    </source>
</evidence>
<dbReference type="OrthoDB" id="9794671at2"/>
<reference evidence="4" key="1">
    <citation type="journal article" date="2013" name="Genome Announc.">
        <title>First genome sequence of a syntrophic acetate-oxidizing bacterium, Tepidanaerobacter acetatoxydans strain Re1.</title>
        <authorList>
            <person name="Manzoor S."/>
            <person name="Bongcam-Rudloff E."/>
            <person name="Schnurer A."/>
            <person name="Muller B."/>
        </authorList>
    </citation>
    <scope>NUCLEOTIDE SEQUENCE [LARGE SCALE GENOMIC DNA]</scope>
    <source>
        <strain evidence="4">Re1</strain>
    </source>
</reference>
<dbReference type="Proteomes" id="UP000010802">
    <property type="component" value="Chromosome"/>
</dbReference>
<sequence>MKGAGYYIIFFIIFVVIVVPGLIVKSCKPIQFEGPSEQKRIKEAAGENFISVYINSSKKIEKILLEDYVKGVVAAEMPASFNIEALKAQSVAARTYVYKRWRTVGGNGCSLHPEADVCDDPSHCQAWITKSEMLKKWGLFSYYHYYSKINQAVNSTAGMIILYQDEPIDPLFFSTSNGKTENSEDVWEKQIPYLRSVVSPDEEAAPRFFAVKEFTVEEIVSKLRQKWPDIVIDHKNPQAQWKVLEVSEGGRVKKMQVGNKVIKGTEFRQLFELNSTDFKWERSGKNIKIMTTGYGHGVGMSQYGADAMAKNGAGYIDIIKHYYKGVEIIKKIE</sequence>
<dbReference type="RefSeq" id="WP_013779117.1">
    <property type="nucleotide sequence ID" value="NC_015519.1"/>
</dbReference>
<keyword evidence="4" id="KW-1185">Reference proteome</keyword>